<accession>A0A026W757</accession>
<proteinExistence type="predicted"/>
<dbReference type="OrthoDB" id="7694702at2759"/>
<keyword evidence="2" id="KW-1185">Reference proteome</keyword>
<evidence type="ECO:0000313" key="1">
    <source>
        <dbReference type="EMBL" id="EZA51890.1"/>
    </source>
</evidence>
<dbReference type="STRING" id="2015173.A0A026W757"/>
<organism evidence="1 2">
    <name type="scientific">Ooceraea biroi</name>
    <name type="common">Clonal raider ant</name>
    <name type="synonym">Cerapachys biroi</name>
    <dbReference type="NCBI Taxonomy" id="2015173"/>
    <lineage>
        <taxon>Eukaryota</taxon>
        <taxon>Metazoa</taxon>
        <taxon>Ecdysozoa</taxon>
        <taxon>Arthropoda</taxon>
        <taxon>Hexapoda</taxon>
        <taxon>Insecta</taxon>
        <taxon>Pterygota</taxon>
        <taxon>Neoptera</taxon>
        <taxon>Endopterygota</taxon>
        <taxon>Hymenoptera</taxon>
        <taxon>Apocrita</taxon>
        <taxon>Aculeata</taxon>
        <taxon>Formicoidea</taxon>
        <taxon>Formicidae</taxon>
        <taxon>Dorylinae</taxon>
        <taxon>Ooceraea</taxon>
    </lineage>
</organism>
<evidence type="ECO:0000313" key="2">
    <source>
        <dbReference type="Proteomes" id="UP000053097"/>
    </source>
</evidence>
<name>A0A026W757_OOCBI</name>
<reference evidence="1 2" key="1">
    <citation type="journal article" date="2014" name="Curr. Biol.">
        <title>The genome of the clonal raider ant Cerapachys biroi.</title>
        <authorList>
            <person name="Oxley P.R."/>
            <person name="Ji L."/>
            <person name="Fetter-Pruneda I."/>
            <person name="McKenzie S.K."/>
            <person name="Li C."/>
            <person name="Hu H."/>
            <person name="Zhang G."/>
            <person name="Kronauer D.J."/>
        </authorList>
    </citation>
    <scope>NUCLEOTIDE SEQUENCE [LARGE SCALE GENOMIC DNA]</scope>
</reference>
<sequence length="302" mass="35913">MFECRTDTAKNASLTLSGRYKRKCEEKKQGERERIIREAGEARTEGEVWEFLRKVRKKGGRIEEGIGKEEWKEYFMELLGGVESRIVGGEGRRRGRGEEEEDIREGEVEEAIKRLKLGKAAGEDGIEGEVWKFGGRALRREIWEICRGVMRNVWGIGKRYFGNDYKRKEWLFDTLVWTVMGYGVEVWRWGERRKVEAMQERYIKWILGVDWVTPGYMVKKEVKREKLRMRCARRAWRFVERLREGRGSGWSRECLKEIEERGREVKDISSWEKERKSFIESWGRRGDGREVVRRGERRTGKG</sequence>
<protein>
    <submittedName>
        <fullName evidence="1">Uncharacterized protein</fullName>
    </submittedName>
</protein>
<dbReference type="Proteomes" id="UP000053097">
    <property type="component" value="Unassembled WGS sequence"/>
</dbReference>
<dbReference type="OMA" id="REIWEIC"/>
<dbReference type="AlphaFoldDB" id="A0A026W757"/>
<dbReference type="EMBL" id="KK107365">
    <property type="protein sequence ID" value="EZA51890.1"/>
    <property type="molecule type" value="Genomic_DNA"/>
</dbReference>
<gene>
    <name evidence="1" type="ORF">X777_09583</name>
</gene>